<feature type="chain" id="PRO_5022223250" description="Carboxypeptidase regulatory-like domain-containing protein" evidence="1">
    <location>
        <begin position="21"/>
        <end position="150"/>
    </location>
</feature>
<keyword evidence="1" id="KW-0732">Signal</keyword>
<sequence length="150" mass="16451" precursor="true">MDRTKTLSAALLLLSLLPVAVGCGNDHEKPVAPVRGTVKCDGELLTEGIVYFLPMQDPTSGEVDTDIGKPGRGVLNEKGEFVISTYYDEDGAKVGMHNVRVMQLDPEDDEAPVKDQGYACGVQEQPLEVKDISDNVFDIELTHPPKRKRR</sequence>
<feature type="signal peptide" evidence="1">
    <location>
        <begin position="1"/>
        <end position="20"/>
    </location>
</feature>
<evidence type="ECO:0008006" key="4">
    <source>
        <dbReference type="Google" id="ProtNLM"/>
    </source>
</evidence>
<evidence type="ECO:0000313" key="3">
    <source>
        <dbReference type="Proteomes" id="UP000319383"/>
    </source>
</evidence>
<evidence type="ECO:0000313" key="2">
    <source>
        <dbReference type="EMBL" id="QDU42445.1"/>
    </source>
</evidence>
<keyword evidence="3" id="KW-1185">Reference proteome</keyword>
<evidence type="ECO:0000256" key="1">
    <source>
        <dbReference type="SAM" id="SignalP"/>
    </source>
</evidence>
<dbReference type="EMBL" id="CP036276">
    <property type="protein sequence ID" value="QDU42445.1"/>
    <property type="molecule type" value="Genomic_DNA"/>
</dbReference>
<organism evidence="2 3">
    <name type="scientific">Symmachiella dynata</name>
    <dbReference type="NCBI Taxonomy" id="2527995"/>
    <lineage>
        <taxon>Bacteria</taxon>
        <taxon>Pseudomonadati</taxon>
        <taxon>Planctomycetota</taxon>
        <taxon>Planctomycetia</taxon>
        <taxon>Planctomycetales</taxon>
        <taxon>Planctomycetaceae</taxon>
        <taxon>Symmachiella</taxon>
    </lineage>
</organism>
<dbReference type="RefSeq" id="WP_145374493.1">
    <property type="nucleotide sequence ID" value="NZ_CP036276.1"/>
</dbReference>
<dbReference type="AlphaFoldDB" id="A0A517ZIX9"/>
<gene>
    <name evidence="2" type="ORF">Mal52_09060</name>
</gene>
<accession>A0A517ZIX9</accession>
<dbReference type="PROSITE" id="PS51257">
    <property type="entry name" value="PROKAR_LIPOPROTEIN"/>
    <property type="match status" value="1"/>
</dbReference>
<dbReference type="Proteomes" id="UP000319383">
    <property type="component" value="Chromosome"/>
</dbReference>
<proteinExistence type="predicted"/>
<name>A0A517ZIX9_9PLAN</name>
<dbReference type="KEGG" id="sdyn:Mal52_09060"/>
<protein>
    <recommendedName>
        <fullName evidence="4">Carboxypeptidase regulatory-like domain-containing protein</fullName>
    </recommendedName>
</protein>
<reference evidence="2 3" key="1">
    <citation type="submission" date="2019-02" db="EMBL/GenBank/DDBJ databases">
        <title>Deep-cultivation of Planctomycetes and their phenomic and genomic characterization uncovers novel biology.</title>
        <authorList>
            <person name="Wiegand S."/>
            <person name="Jogler M."/>
            <person name="Boedeker C."/>
            <person name="Pinto D."/>
            <person name="Vollmers J."/>
            <person name="Rivas-Marin E."/>
            <person name="Kohn T."/>
            <person name="Peeters S.H."/>
            <person name="Heuer A."/>
            <person name="Rast P."/>
            <person name="Oberbeckmann S."/>
            <person name="Bunk B."/>
            <person name="Jeske O."/>
            <person name="Meyerdierks A."/>
            <person name="Storesund J.E."/>
            <person name="Kallscheuer N."/>
            <person name="Luecker S."/>
            <person name="Lage O.M."/>
            <person name="Pohl T."/>
            <person name="Merkel B.J."/>
            <person name="Hornburger P."/>
            <person name="Mueller R.-W."/>
            <person name="Bruemmer F."/>
            <person name="Labrenz M."/>
            <person name="Spormann A.M."/>
            <person name="Op den Camp H."/>
            <person name="Overmann J."/>
            <person name="Amann R."/>
            <person name="Jetten M.S.M."/>
            <person name="Mascher T."/>
            <person name="Medema M.H."/>
            <person name="Devos D.P."/>
            <person name="Kaster A.-K."/>
            <person name="Ovreas L."/>
            <person name="Rohde M."/>
            <person name="Galperin M.Y."/>
            <person name="Jogler C."/>
        </authorList>
    </citation>
    <scope>NUCLEOTIDE SEQUENCE [LARGE SCALE GENOMIC DNA]</scope>
    <source>
        <strain evidence="2 3">Mal52</strain>
    </source>
</reference>